<dbReference type="InterPro" id="IPR045713">
    <property type="entry name" value="DUF6069"/>
</dbReference>
<dbReference type="eggNOG" id="ENOG502ZEU1">
    <property type="taxonomic scope" value="Bacteria"/>
</dbReference>
<dbReference type="OrthoDB" id="962977at2"/>
<keyword evidence="1" id="KW-0472">Membrane</keyword>
<feature type="transmembrane region" description="Helical" evidence="1">
    <location>
        <begin position="12"/>
        <end position="37"/>
    </location>
</feature>
<dbReference type="Proteomes" id="UP000009309">
    <property type="component" value="Unassembled WGS sequence"/>
</dbReference>
<accession>I2GMK5</accession>
<proteinExistence type="predicted"/>
<evidence type="ECO:0000313" key="2">
    <source>
        <dbReference type="EMBL" id="CCH55133.1"/>
    </source>
</evidence>
<keyword evidence="1" id="KW-1133">Transmembrane helix</keyword>
<evidence type="ECO:0000256" key="1">
    <source>
        <dbReference type="SAM" id="Phobius"/>
    </source>
</evidence>
<organism evidence="2 3">
    <name type="scientific">Fibrisoma limi BUZ 3</name>
    <dbReference type="NCBI Taxonomy" id="1185876"/>
    <lineage>
        <taxon>Bacteria</taxon>
        <taxon>Pseudomonadati</taxon>
        <taxon>Bacteroidota</taxon>
        <taxon>Cytophagia</taxon>
        <taxon>Cytophagales</taxon>
        <taxon>Spirosomataceae</taxon>
        <taxon>Fibrisoma</taxon>
    </lineage>
</organism>
<protein>
    <submittedName>
        <fullName evidence="2">Uncharacterized protein</fullName>
    </submittedName>
</protein>
<comment type="caution">
    <text evidence="2">The sequence shown here is derived from an EMBL/GenBank/DDBJ whole genome shotgun (WGS) entry which is preliminary data.</text>
</comment>
<gene>
    <name evidence="2" type="ORF">BN8_04369</name>
</gene>
<sequence length="139" mass="14568">METRISSTPSVGRVLSLAAIAGVISAIVNVLLFQIGLATGAIPGDLIIPNAGEPLSAVPVLIASLLPSLVAGLVLVILNRFTRNPLRLFNIVAAVIVLLSFFSPFSIPNVPIGMVVILELMHVVVAGVVVFTFNRFARS</sequence>
<dbReference type="RefSeq" id="WP_009283703.1">
    <property type="nucleotide sequence ID" value="NZ_CAIT01000009.1"/>
</dbReference>
<keyword evidence="1" id="KW-0812">Transmembrane</keyword>
<dbReference type="AlphaFoldDB" id="I2GMK5"/>
<dbReference type="Pfam" id="PF19545">
    <property type="entry name" value="DUF6069"/>
    <property type="match status" value="1"/>
</dbReference>
<feature type="transmembrane region" description="Helical" evidence="1">
    <location>
        <begin position="112"/>
        <end position="133"/>
    </location>
</feature>
<evidence type="ECO:0000313" key="3">
    <source>
        <dbReference type="Proteomes" id="UP000009309"/>
    </source>
</evidence>
<feature type="transmembrane region" description="Helical" evidence="1">
    <location>
        <begin position="88"/>
        <end position="106"/>
    </location>
</feature>
<reference evidence="2 3" key="1">
    <citation type="journal article" date="2012" name="J. Bacteriol.">
        <title>Genome Sequence of the Filamentous Bacterium Fibrisoma limi BUZ 3T.</title>
        <authorList>
            <person name="Filippini M."/>
            <person name="Qi W."/>
            <person name="Jaenicke S."/>
            <person name="Goesmann A."/>
            <person name="Smits T.H."/>
            <person name="Bagheri H.C."/>
        </authorList>
    </citation>
    <scope>NUCLEOTIDE SEQUENCE [LARGE SCALE GENOMIC DNA]</scope>
    <source>
        <strain evidence="3">BUZ 3T</strain>
    </source>
</reference>
<keyword evidence="3" id="KW-1185">Reference proteome</keyword>
<feature type="transmembrane region" description="Helical" evidence="1">
    <location>
        <begin position="57"/>
        <end position="76"/>
    </location>
</feature>
<dbReference type="EMBL" id="CAIT01000009">
    <property type="protein sequence ID" value="CCH55133.1"/>
    <property type="molecule type" value="Genomic_DNA"/>
</dbReference>
<name>I2GMK5_9BACT</name>